<gene>
    <name evidence="7" type="ORF">BGZ80_003154</name>
</gene>
<dbReference type="Pfam" id="PF04930">
    <property type="entry name" value="FUN14"/>
    <property type="match status" value="1"/>
</dbReference>
<dbReference type="InterPro" id="IPR007014">
    <property type="entry name" value="FUN14"/>
</dbReference>
<reference evidence="7" key="1">
    <citation type="journal article" date="2020" name="Fungal Divers.">
        <title>Resolving the Mortierellaceae phylogeny through synthesis of multi-gene phylogenetics and phylogenomics.</title>
        <authorList>
            <person name="Vandepol N."/>
            <person name="Liber J."/>
            <person name="Desiro A."/>
            <person name="Na H."/>
            <person name="Kennedy M."/>
            <person name="Barry K."/>
            <person name="Grigoriev I.V."/>
            <person name="Miller A.N."/>
            <person name="O'Donnell K."/>
            <person name="Stajich J.E."/>
            <person name="Bonito G."/>
        </authorList>
    </citation>
    <scope>NUCLEOTIDE SEQUENCE</scope>
    <source>
        <strain evidence="7">NRRL 2769</strain>
    </source>
</reference>
<evidence type="ECO:0000256" key="4">
    <source>
        <dbReference type="ARBA" id="ARBA00022989"/>
    </source>
</evidence>
<keyword evidence="4 6" id="KW-1133">Transmembrane helix</keyword>
<dbReference type="PANTHER" id="PTHR21346">
    <property type="entry name" value="FUN14 DOMAIN CONTAINING"/>
    <property type="match status" value="1"/>
</dbReference>
<evidence type="ECO:0000256" key="2">
    <source>
        <dbReference type="ARBA" id="ARBA00009160"/>
    </source>
</evidence>
<evidence type="ECO:0000256" key="6">
    <source>
        <dbReference type="SAM" id="Phobius"/>
    </source>
</evidence>
<sequence>MFASTMQMLRPAAILRGTVRNVTATISEPIRVMNATSPSTFVRQSHRFTSSASKFYHHTPRSSVFQSIAVNSAFKNNNASVGLVSSTLSPSRTLLATGATMTFVFGPLIFARSSFGMGSNAFSSRHVAHCAAAVPRPPYDPYLKEKEPLIDTKELTFGMAMGLCSGFLMKKLGKMMMLVVGLGFVCLQFLASNDYVKINWAKIERTFKSKLDVDGDGKVTSKDAGRGFRWLIGILTTNFQFKSTFIGGFVLGVRYG</sequence>
<dbReference type="GO" id="GO:0016020">
    <property type="term" value="C:membrane"/>
    <property type="evidence" value="ECO:0007669"/>
    <property type="project" value="UniProtKB-SubCell"/>
</dbReference>
<evidence type="ECO:0000256" key="5">
    <source>
        <dbReference type="ARBA" id="ARBA00023136"/>
    </source>
</evidence>
<evidence type="ECO:0000256" key="3">
    <source>
        <dbReference type="ARBA" id="ARBA00022692"/>
    </source>
</evidence>
<evidence type="ECO:0000313" key="7">
    <source>
        <dbReference type="EMBL" id="KAG0008696.1"/>
    </source>
</evidence>
<keyword evidence="5 6" id="KW-0472">Membrane</keyword>
<keyword evidence="8" id="KW-1185">Reference proteome</keyword>
<dbReference type="OrthoDB" id="163794at2759"/>
<comment type="similarity">
    <text evidence="2">Belongs to the FUN14 family.</text>
</comment>
<keyword evidence="3 6" id="KW-0812">Transmembrane</keyword>
<organism evidence="7 8">
    <name type="scientific">Entomortierella chlamydospora</name>
    <dbReference type="NCBI Taxonomy" id="101097"/>
    <lineage>
        <taxon>Eukaryota</taxon>
        <taxon>Fungi</taxon>
        <taxon>Fungi incertae sedis</taxon>
        <taxon>Mucoromycota</taxon>
        <taxon>Mortierellomycotina</taxon>
        <taxon>Mortierellomycetes</taxon>
        <taxon>Mortierellales</taxon>
        <taxon>Mortierellaceae</taxon>
        <taxon>Entomortierella</taxon>
    </lineage>
</organism>
<feature type="transmembrane region" description="Helical" evidence="6">
    <location>
        <begin position="175"/>
        <end position="196"/>
    </location>
</feature>
<dbReference type="EMBL" id="JAAAID010001819">
    <property type="protein sequence ID" value="KAG0008696.1"/>
    <property type="molecule type" value="Genomic_DNA"/>
</dbReference>
<comment type="subcellular location">
    <subcellularLocation>
        <location evidence="1">Membrane</location>
    </subcellularLocation>
</comment>
<dbReference type="PANTHER" id="PTHR21346:SF10">
    <property type="entry name" value="TRANSMEMBRANE PROTEIN"/>
    <property type="match status" value="1"/>
</dbReference>
<name>A0A9P6MPD3_9FUNG</name>
<dbReference type="AlphaFoldDB" id="A0A9P6MPD3"/>
<feature type="transmembrane region" description="Helical" evidence="6">
    <location>
        <begin position="94"/>
        <end position="115"/>
    </location>
</feature>
<evidence type="ECO:0008006" key="9">
    <source>
        <dbReference type="Google" id="ProtNLM"/>
    </source>
</evidence>
<evidence type="ECO:0000313" key="8">
    <source>
        <dbReference type="Proteomes" id="UP000703661"/>
    </source>
</evidence>
<accession>A0A9P6MPD3</accession>
<dbReference type="Proteomes" id="UP000703661">
    <property type="component" value="Unassembled WGS sequence"/>
</dbReference>
<evidence type="ECO:0000256" key="1">
    <source>
        <dbReference type="ARBA" id="ARBA00004370"/>
    </source>
</evidence>
<protein>
    <recommendedName>
        <fullName evidence="9">Fun14 family protein</fullName>
    </recommendedName>
</protein>
<proteinExistence type="inferred from homology"/>
<comment type="caution">
    <text evidence="7">The sequence shown here is derived from an EMBL/GenBank/DDBJ whole genome shotgun (WGS) entry which is preliminary data.</text>
</comment>